<sequence length="321" mass="36205">MDNEMKTCSCCTGSRTDLESIAKPNEQIQEVESSGQVKFKEKMIYLQGGEFLMGTEDNEGFPSDGEGPIRKVTVSPYYIDAYAVTNEEFSAFVKETGYITESEKFGWSFVFEKLIPDSLIDQAKQLPQTPWWYAVDEAYWYQPEGPGSSIEGRMDHPVIQVSWNDAVAFCKWASKRLPTEAEWEYAARGGLEQKLFPWGDELTPNGEHYCNIWQGEFPNLNTEEDGYLGTAPAKSFPENGYGLFNVAGNVWEWCSDWFTRTPDTSQHVNPTGPDTGQSKVMRGGSYLCHRSYCNRYRVAARSSNTIDSATGNLGFRCVVDL</sequence>
<name>A0A516KCP5_9BACI</name>
<organism evidence="2 3">
    <name type="scientific">Radiobacillus deserti</name>
    <dbReference type="NCBI Taxonomy" id="2594883"/>
    <lineage>
        <taxon>Bacteria</taxon>
        <taxon>Bacillati</taxon>
        <taxon>Bacillota</taxon>
        <taxon>Bacilli</taxon>
        <taxon>Bacillales</taxon>
        <taxon>Bacillaceae</taxon>
        <taxon>Radiobacillus</taxon>
    </lineage>
</organism>
<dbReference type="PANTHER" id="PTHR23150">
    <property type="entry name" value="SULFATASE MODIFYING FACTOR 1, 2"/>
    <property type="match status" value="1"/>
</dbReference>
<dbReference type="AlphaFoldDB" id="A0A516KCP5"/>
<dbReference type="RefSeq" id="WP_143891933.1">
    <property type="nucleotide sequence ID" value="NZ_CP041666.1"/>
</dbReference>
<accession>A0A516KCP5</accession>
<keyword evidence="3" id="KW-1185">Reference proteome</keyword>
<dbReference type="PANTHER" id="PTHR23150:SF19">
    <property type="entry name" value="FORMYLGLYCINE-GENERATING ENZYME"/>
    <property type="match status" value="1"/>
</dbReference>
<dbReference type="InterPro" id="IPR005532">
    <property type="entry name" value="SUMF_dom"/>
</dbReference>
<dbReference type="KEGG" id="aqt:FN924_02610"/>
<dbReference type="Proteomes" id="UP000315215">
    <property type="component" value="Chromosome"/>
</dbReference>
<reference evidence="2 3" key="1">
    <citation type="submission" date="2019-07" db="EMBL/GenBank/DDBJ databases">
        <authorList>
            <person name="Li J."/>
        </authorList>
    </citation>
    <scope>NUCLEOTIDE SEQUENCE [LARGE SCALE GENOMIC DNA]</scope>
    <source>
        <strain evidence="2 3">TKL69</strain>
    </source>
</reference>
<feature type="domain" description="Sulfatase-modifying factor enzyme-like" evidence="1">
    <location>
        <begin position="41"/>
        <end position="318"/>
    </location>
</feature>
<proteinExistence type="predicted"/>
<dbReference type="OrthoDB" id="9768004at2"/>
<dbReference type="EMBL" id="CP041666">
    <property type="protein sequence ID" value="QDP39183.1"/>
    <property type="molecule type" value="Genomic_DNA"/>
</dbReference>
<evidence type="ECO:0000313" key="2">
    <source>
        <dbReference type="EMBL" id="QDP39183.1"/>
    </source>
</evidence>
<dbReference type="Pfam" id="PF03781">
    <property type="entry name" value="FGE-sulfatase"/>
    <property type="match status" value="1"/>
</dbReference>
<dbReference type="InterPro" id="IPR051043">
    <property type="entry name" value="Sulfatase_Mod_Factor_Kinase"/>
</dbReference>
<evidence type="ECO:0000313" key="3">
    <source>
        <dbReference type="Proteomes" id="UP000315215"/>
    </source>
</evidence>
<evidence type="ECO:0000259" key="1">
    <source>
        <dbReference type="Pfam" id="PF03781"/>
    </source>
</evidence>
<dbReference type="SUPFAM" id="SSF56436">
    <property type="entry name" value="C-type lectin-like"/>
    <property type="match status" value="1"/>
</dbReference>
<dbReference type="InterPro" id="IPR042095">
    <property type="entry name" value="SUMF_sf"/>
</dbReference>
<dbReference type="GO" id="GO:0120147">
    <property type="term" value="F:formylglycine-generating oxidase activity"/>
    <property type="evidence" value="ECO:0007669"/>
    <property type="project" value="TreeGrafter"/>
</dbReference>
<dbReference type="Gene3D" id="3.90.1580.10">
    <property type="entry name" value="paralog of FGE (formylglycine-generating enzyme)"/>
    <property type="match status" value="1"/>
</dbReference>
<gene>
    <name evidence="2" type="ORF">FN924_02610</name>
</gene>
<dbReference type="InterPro" id="IPR016187">
    <property type="entry name" value="CTDL_fold"/>
</dbReference>
<protein>
    <submittedName>
        <fullName evidence="2">Formylglycine-generating enzyme family protein</fullName>
    </submittedName>
</protein>